<comment type="caution">
    <text evidence="1">The sequence shown here is derived from an EMBL/GenBank/DDBJ whole genome shotgun (WGS) entry which is preliminary data.</text>
</comment>
<dbReference type="AlphaFoldDB" id="A0A232EES9"/>
<dbReference type="Proteomes" id="UP000215335">
    <property type="component" value="Unassembled WGS sequence"/>
</dbReference>
<evidence type="ECO:0000313" key="1">
    <source>
        <dbReference type="EMBL" id="OXU16855.1"/>
    </source>
</evidence>
<gene>
    <name evidence="1" type="ORF">TSAR_010401</name>
</gene>
<sequence>MKEMELGHGIFRDMEKSVLKLGYSAKTLFHSVLKPHALAMKASGSILSRVLCSKIMLPPRGFRPTFFSAKKSKIRRRDLDSCRHKTFLIAVHAIETRGSTFCAIKAANKIVEENSDLPTEWIPYIPNYKVVKIGQIHVIDPLYTIEILKIAIESSYKDAKTERIFKKDDEVLVPTSTIKIYIKSNKLPEKYIPISLTYYNVIYVTDSDTRHSTVVGVLAENQSVPNALRSMNLTTKDAHYPKDASIVKAATPPSTERALDTYTDGYKEYLPKPRERLIQIWMFKSQLP</sequence>
<proteinExistence type="predicted"/>
<dbReference type="EMBL" id="NNAY01005226">
    <property type="protein sequence ID" value="OXU16855.1"/>
    <property type="molecule type" value="Genomic_DNA"/>
</dbReference>
<evidence type="ECO:0000313" key="2">
    <source>
        <dbReference type="Proteomes" id="UP000215335"/>
    </source>
</evidence>
<name>A0A232EES9_9HYME</name>
<protein>
    <submittedName>
        <fullName evidence="1">Uncharacterized protein</fullName>
    </submittedName>
</protein>
<keyword evidence="2" id="KW-1185">Reference proteome</keyword>
<reference evidence="1 2" key="1">
    <citation type="journal article" date="2017" name="Curr. Biol.">
        <title>The Evolution of Venom by Co-option of Single-Copy Genes.</title>
        <authorList>
            <person name="Martinson E.O."/>
            <person name="Mrinalini"/>
            <person name="Kelkar Y.D."/>
            <person name="Chang C.H."/>
            <person name="Werren J.H."/>
        </authorList>
    </citation>
    <scope>NUCLEOTIDE SEQUENCE [LARGE SCALE GENOMIC DNA]</scope>
    <source>
        <strain evidence="1 2">Alberta</strain>
        <tissue evidence="1">Whole body</tissue>
    </source>
</reference>
<organism evidence="1 2">
    <name type="scientific">Trichomalopsis sarcophagae</name>
    <dbReference type="NCBI Taxonomy" id="543379"/>
    <lineage>
        <taxon>Eukaryota</taxon>
        <taxon>Metazoa</taxon>
        <taxon>Ecdysozoa</taxon>
        <taxon>Arthropoda</taxon>
        <taxon>Hexapoda</taxon>
        <taxon>Insecta</taxon>
        <taxon>Pterygota</taxon>
        <taxon>Neoptera</taxon>
        <taxon>Endopterygota</taxon>
        <taxon>Hymenoptera</taxon>
        <taxon>Apocrita</taxon>
        <taxon>Proctotrupomorpha</taxon>
        <taxon>Chalcidoidea</taxon>
        <taxon>Pteromalidae</taxon>
        <taxon>Pteromalinae</taxon>
        <taxon>Trichomalopsis</taxon>
    </lineage>
</organism>
<accession>A0A232EES9</accession>